<dbReference type="SUPFAM" id="SSF81383">
    <property type="entry name" value="F-box domain"/>
    <property type="match status" value="1"/>
</dbReference>
<dbReference type="Gene3D" id="2.130.10.30">
    <property type="entry name" value="Regulator of chromosome condensation 1/beta-lactamase-inhibitor protein II"/>
    <property type="match status" value="1"/>
</dbReference>
<proteinExistence type="predicted"/>
<dbReference type="SUPFAM" id="SSF50985">
    <property type="entry name" value="RCC1/BLIP-II"/>
    <property type="match status" value="1"/>
</dbReference>
<organism evidence="3 4">
    <name type="scientific">Acorus gramineus</name>
    <name type="common">Dwarf sweet flag</name>
    <dbReference type="NCBI Taxonomy" id="55184"/>
    <lineage>
        <taxon>Eukaryota</taxon>
        <taxon>Viridiplantae</taxon>
        <taxon>Streptophyta</taxon>
        <taxon>Embryophyta</taxon>
        <taxon>Tracheophyta</taxon>
        <taxon>Spermatophyta</taxon>
        <taxon>Magnoliopsida</taxon>
        <taxon>Liliopsida</taxon>
        <taxon>Acoraceae</taxon>
        <taxon>Acorus</taxon>
    </lineage>
</organism>
<accession>A0AAV9AA78</accession>
<feature type="domain" description="F-box" evidence="2">
    <location>
        <begin position="10"/>
        <end position="46"/>
    </location>
</feature>
<dbReference type="InterPro" id="IPR001810">
    <property type="entry name" value="F-box_dom"/>
</dbReference>
<evidence type="ECO:0000259" key="2">
    <source>
        <dbReference type="Pfam" id="PF12937"/>
    </source>
</evidence>
<evidence type="ECO:0000313" key="4">
    <source>
        <dbReference type="Proteomes" id="UP001179952"/>
    </source>
</evidence>
<dbReference type="InterPro" id="IPR009091">
    <property type="entry name" value="RCC1/BLIP-II"/>
</dbReference>
<reference evidence="3" key="1">
    <citation type="journal article" date="2023" name="Nat. Commun.">
        <title>Diploid and tetraploid genomes of Acorus and the evolution of monocots.</title>
        <authorList>
            <person name="Ma L."/>
            <person name="Liu K.W."/>
            <person name="Li Z."/>
            <person name="Hsiao Y.Y."/>
            <person name="Qi Y."/>
            <person name="Fu T."/>
            <person name="Tang G.D."/>
            <person name="Zhang D."/>
            <person name="Sun W.H."/>
            <person name="Liu D.K."/>
            <person name="Li Y."/>
            <person name="Chen G.Z."/>
            <person name="Liu X.D."/>
            <person name="Liao X.Y."/>
            <person name="Jiang Y.T."/>
            <person name="Yu X."/>
            <person name="Hao Y."/>
            <person name="Huang J."/>
            <person name="Zhao X.W."/>
            <person name="Ke S."/>
            <person name="Chen Y.Y."/>
            <person name="Wu W.L."/>
            <person name="Hsu J.L."/>
            <person name="Lin Y.F."/>
            <person name="Huang M.D."/>
            <person name="Li C.Y."/>
            <person name="Huang L."/>
            <person name="Wang Z.W."/>
            <person name="Zhao X."/>
            <person name="Zhong W.Y."/>
            <person name="Peng D.H."/>
            <person name="Ahmad S."/>
            <person name="Lan S."/>
            <person name="Zhang J.S."/>
            <person name="Tsai W.C."/>
            <person name="Van de Peer Y."/>
            <person name="Liu Z.J."/>
        </authorList>
    </citation>
    <scope>NUCLEOTIDE SEQUENCE</scope>
    <source>
        <strain evidence="3">SCP</strain>
    </source>
</reference>
<dbReference type="Pfam" id="PF13540">
    <property type="entry name" value="RCC1_2"/>
    <property type="match status" value="1"/>
</dbReference>
<dbReference type="Pfam" id="PF12937">
    <property type="entry name" value="F-box-like"/>
    <property type="match status" value="1"/>
</dbReference>
<comment type="caution">
    <text evidence="3">The sequence shown here is derived from an EMBL/GenBank/DDBJ whole genome shotgun (WGS) entry which is preliminary data.</text>
</comment>
<sequence>MAVSSRPISIEELPSHLILEILSSGRLSAVDLACLENTCRTFRSMAEFAAFNVCCGNSIFASLPTVARTELFERCNGNWKRVMRFLQCVEQSSGLVETSAGNMQITTGSYHTLLIHDSSVYSCGSSLCGVLSHGPNTKQCCTFNQINFPSSSRVIHISASYNHAAFVTESGEVFTCGDNSSFCCGHGDVGRAIFRPTHVEALKGVPCKQVYDKCFFVYHDVVS</sequence>
<dbReference type="CDD" id="cd09917">
    <property type="entry name" value="F-box_SF"/>
    <property type="match status" value="1"/>
</dbReference>
<keyword evidence="1" id="KW-0677">Repeat</keyword>
<dbReference type="InterPro" id="IPR036047">
    <property type="entry name" value="F-box-like_dom_sf"/>
</dbReference>
<evidence type="ECO:0000313" key="3">
    <source>
        <dbReference type="EMBL" id="KAK1261105.1"/>
    </source>
</evidence>
<evidence type="ECO:0000256" key="1">
    <source>
        <dbReference type="ARBA" id="ARBA00022737"/>
    </source>
</evidence>
<reference evidence="3" key="2">
    <citation type="submission" date="2023-06" db="EMBL/GenBank/DDBJ databases">
        <authorList>
            <person name="Ma L."/>
            <person name="Liu K.-W."/>
            <person name="Li Z."/>
            <person name="Hsiao Y.-Y."/>
            <person name="Qi Y."/>
            <person name="Fu T."/>
            <person name="Tang G."/>
            <person name="Zhang D."/>
            <person name="Sun W.-H."/>
            <person name="Liu D.-K."/>
            <person name="Li Y."/>
            <person name="Chen G.-Z."/>
            <person name="Liu X.-D."/>
            <person name="Liao X.-Y."/>
            <person name="Jiang Y.-T."/>
            <person name="Yu X."/>
            <person name="Hao Y."/>
            <person name="Huang J."/>
            <person name="Zhao X.-W."/>
            <person name="Ke S."/>
            <person name="Chen Y.-Y."/>
            <person name="Wu W.-L."/>
            <person name="Hsu J.-L."/>
            <person name="Lin Y.-F."/>
            <person name="Huang M.-D."/>
            <person name="Li C.-Y."/>
            <person name="Huang L."/>
            <person name="Wang Z.-W."/>
            <person name="Zhao X."/>
            <person name="Zhong W.-Y."/>
            <person name="Peng D.-H."/>
            <person name="Ahmad S."/>
            <person name="Lan S."/>
            <person name="Zhang J.-S."/>
            <person name="Tsai W.-C."/>
            <person name="Van De Peer Y."/>
            <person name="Liu Z.-J."/>
        </authorList>
    </citation>
    <scope>NUCLEOTIDE SEQUENCE</scope>
    <source>
        <strain evidence="3">SCP</strain>
        <tissue evidence="3">Leaves</tissue>
    </source>
</reference>
<dbReference type="PANTHER" id="PTHR22872">
    <property type="entry name" value="BTK-BINDING PROTEIN-RELATED"/>
    <property type="match status" value="1"/>
</dbReference>
<dbReference type="Proteomes" id="UP001179952">
    <property type="component" value="Unassembled WGS sequence"/>
</dbReference>
<name>A0AAV9AA78_ACOGR</name>
<dbReference type="AlphaFoldDB" id="A0AAV9AA78"/>
<dbReference type="InterPro" id="IPR051625">
    <property type="entry name" value="Signaling_Regulatory_Domain"/>
</dbReference>
<keyword evidence="4" id="KW-1185">Reference proteome</keyword>
<dbReference type="PANTHER" id="PTHR22872:SF2">
    <property type="entry name" value="INHIBITOR OF BRUTON TYROSINE KINASE"/>
    <property type="match status" value="1"/>
</dbReference>
<protein>
    <recommendedName>
        <fullName evidence="2">F-box domain-containing protein</fullName>
    </recommendedName>
</protein>
<dbReference type="EMBL" id="JAUJYN010000011">
    <property type="protein sequence ID" value="KAK1261105.1"/>
    <property type="molecule type" value="Genomic_DNA"/>
</dbReference>
<gene>
    <name evidence="3" type="ORF">QJS04_geneDACA023791</name>
</gene>